<name>A0A2P6PFB3_ROSCH</name>
<reference evidence="2 3" key="1">
    <citation type="journal article" date="2018" name="Nat. Genet.">
        <title>The Rosa genome provides new insights in the design of modern roses.</title>
        <authorList>
            <person name="Bendahmane M."/>
        </authorList>
    </citation>
    <scope>NUCLEOTIDE SEQUENCE [LARGE SCALE GENOMIC DNA]</scope>
    <source>
        <strain evidence="3">cv. Old Blush</strain>
    </source>
</reference>
<evidence type="ECO:0000313" key="3">
    <source>
        <dbReference type="Proteomes" id="UP000238479"/>
    </source>
</evidence>
<proteinExistence type="predicted"/>
<dbReference type="Proteomes" id="UP000238479">
    <property type="component" value="Chromosome 7"/>
</dbReference>
<protein>
    <submittedName>
        <fullName evidence="2">Uncharacterized protein</fullName>
    </submittedName>
</protein>
<dbReference type="EMBL" id="PDCK01000045">
    <property type="protein sequence ID" value="PRQ20617.1"/>
    <property type="molecule type" value="Genomic_DNA"/>
</dbReference>
<organism evidence="2 3">
    <name type="scientific">Rosa chinensis</name>
    <name type="common">China rose</name>
    <dbReference type="NCBI Taxonomy" id="74649"/>
    <lineage>
        <taxon>Eukaryota</taxon>
        <taxon>Viridiplantae</taxon>
        <taxon>Streptophyta</taxon>
        <taxon>Embryophyta</taxon>
        <taxon>Tracheophyta</taxon>
        <taxon>Spermatophyta</taxon>
        <taxon>Magnoliopsida</taxon>
        <taxon>eudicotyledons</taxon>
        <taxon>Gunneridae</taxon>
        <taxon>Pentapetalae</taxon>
        <taxon>rosids</taxon>
        <taxon>fabids</taxon>
        <taxon>Rosales</taxon>
        <taxon>Rosaceae</taxon>
        <taxon>Rosoideae</taxon>
        <taxon>Rosoideae incertae sedis</taxon>
        <taxon>Rosa</taxon>
    </lineage>
</organism>
<sequence>MNEYEVRMINGRRALVFATEDSGRESGSKKRTRDMADDQSMAAAAGNGEDSASSHKAINHEDPLLE</sequence>
<feature type="compositionally biased region" description="Basic and acidic residues" evidence="1">
    <location>
        <begin position="21"/>
        <end position="36"/>
    </location>
</feature>
<keyword evidence="3" id="KW-1185">Reference proteome</keyword>
<evidence type="ECO:0000313" key="2">
    <source>
        <dbReference type="EMBL" id="PRQ20617.1"/>
    </source>
</evidence>
<comment type="caution">
    <text evidence="2">The sequence shown here is derived from an EMBL/GenBank/DDBJ whole genome shotgun (WGS) entry which is preliminary data.</text>
</comment>
<evidence type="ECO:0000256" key="1">
    <source>
        <dbReference type="SAM" id="MobiDB-lite"/>
    </source>
</evidence>
<dbReference type="AlphaFoldDB" id="A0A2P6PFB3"/>
<dbReference type="Gramene" id="PRQ20617">
    <property type="protein sequence ID" value="PRQ20617"/>
    <property type="gene ID" value="RchiOBHm_Chr7g0230111"/>
</dbReference>
<gene>
    <name evidence="2" type="ORF">RchiOBHm_Chr7g0230111</name>
</gene>
<accession>A0A2P6PFB3</accession>
<feature type="region of interest" description="Disordered" evidence="1">
    <location>
        <begin position="18"/>
        <end position="66"/>
    </location>
</feature>